<dbReference type="Proteomes" id="UP000092884">
    <property type="component" value="Chromosome"/>
</dbReference>
<protein>
    <recommendedName>
        <fullName evidence="4">Transglycosylase SLT domain-containing protein</fullName>
    </recommendedName>
</protein>
<evidence type="ECO:0000313" key="3">
    <source>
        <dbReference type="Proteomes" id="UP000092884"/>
    </source>
</evidence>
<feature type="region of interest" description="Disordered" evidence="1">
    <location>
        <begin position="171"/>
        <end position="214"/>
    </location>
</feature>
<proteinExistence type="predicted"/>
<evidence type="ECO:0000313" key="2">
    <source>
        <dbReference type="EMBL" id="ANV97568.1"/>
    </source>
</evidence>
<gene>
    <name evidence="2" type="ORF">BBW65_01530</name>
</gene>
<dbReference type="RefSeq" id="WP_066338768.1">
    <property type="nucleotide sequence ID" value="NZ_CP016503.1"/>
</dbReference>
<evidence type="ECO:0000256" key="1">
    <source>
        <dbReference type="SAM" id="MobiDB-lite"/>
    </source>
</evidence>
<dbReference type="KEGG" id="het:BBW65_01530"/>
<accession>A0A1B1U485</accession>
<sequence>MRKTLTFCLFSLFAQAHTDSCKDIKLFNQDQLDVIEYAYNYGNKYGLGYTMAAIAWQESCAGRYRINFADPSAGIYHAYLPNVIKRHYKKQDTPFRRNVVAEELISNRTFASKIALEELLYWRKIRKNDWKAIIKSYNKGFSWENNPNKDKQAEAYYQGIAHKVKVLQGFFAKPRPPKPSTPKPTPQPKPATPHKPTHKPPHKSTPNIRLLNEH</sequence>
<dbReference type="OrthoDB" id="5347225at2"/>
<keyword evidence="3" id="KW-1185">Reference proteome</keyword>
<dbReference type="EMBL" id="CP016503">
    <property type="protein sequence ID" value="ANV97568.1"/>
    <property type="molecule type" value="Genomic_DNA"/>
</dbReference>
<dbReference type="AlphaFoldDB" id="A0A1B1U485"/>
<feature type="compositionally biased region" description="Pro residues" evidence="1">
    <location>
        <begin position="177"/>
        <end position="193"/>
    </location>
</feature>
<evidence type="ECO:0008006" key="4">
    <source>
        <dbReference type="Google" id="ProtNLM"/>
    </source>
</evidence>
<name>A0A1B1U485_9HELI</name>
<reference evidence="3" key="1">
    <citation type="submission" date="2016-07" db="EMBL/GenBank/DDBJ databases">
        <authorList>
            <person name="Florea S."/>
            <person name="Webb J.S."/>
            <person name="Jaromczyk J."/>
            <person name="Schardl C.L."/>
        </authorList>
    </citation>
    <scope>NUCLEOTIDE SEQUENCE [LARGE SCALE GENOMIC DNA]</scope>
    <source>
        <strain evidence="3">MIT 01-6242</strain>
    </source>
</reference>
<organism evidence="2 3">
    <name type="scientific">Helicobacter enhydrae</name>
    <dbReference type="NCBI Taxonomy" id="222136"/>
    <lineage>
        <taxon>Bacteria</taxon>
        <taxon>Pseudomonadati</taxon>
        <taxon>Campylobacterota</taxon>
        <taxon>Epsilonproteobacteria</taxon>
        <taxon>Campylobacterales</taxon>
        <taxon>Helicobacteraceae</taxon>
        <taxon>Helicobacter</taxon>
    </lineage>
</organism>